<dbReference type="InterPro" id="IPR029058">
    <property type="entry name" value="AB_hydrolase_fold"/>
</dbReference>
<sequence length="453" mass="46876">MKLPSFRLPSSALPAAVLAGVLMTGTVAATAAPAQASTTNTTYTAAGISSQYHLYDAGVDRSKAVGAVFYFDGDGQYYAQRPTATMLRTMAARAAAKNMVLVVPVAPASRSWTASSEAAGDWFRALAGKVVAEQRIDTTRIHLAGYSGGAEFISTEVLSDRAGWIRGGGATLIGGGGVYYGGLETAPDAALKATDPTWYVGSLDSYGATQPSTWSALEAAGKGAAAYRSAGFGKADRVVLPGLHHTNYNLPGLVGDDVDRLYSTIGTAVPSLPGASELNGFELKGAIGTRWRALGGTSWGTPVSAEHASVHSSVYQRFLGAGGREKAIYWSGATGARTVDYGGAIGRKFEAAGFAAGYGVPSSDEVRAADGGAYQLFDAAGKRTKLVWSSATGARAVKEYGAIGKRWAALGHERGLGYPTSDEYRTSTGMAQNFTGGRIEWNSSTGAVSVVRA</sequence>
<dbReference type="AlphaFoldDB" id="A0A6N8GQP1"/>
<evidence type="ECO:0000256" key="1">
    <source>
        <dbReference type="SAM" id="SignalP"/>
    </source>
</evidence>
<feature type="signal peptide" evidence="1">
    <location>
        <begin position="1"/>
        <end position="31"/>
    </location>
</feature>
<dbReference type="RefSeq" id="WP_156270432.1">
    <property type="nucleotide sequence ID" value="NZ_WOGU01000015.1"/>
</dbReference>
<dbReference type="Proteomes" id="UP000436989">
    <property type="component" value="Unassembled WGS sequence"/>
</dbReference>
<keyword evidence="1" id="KW-0732">Signal</keyword>
<proteinExistence type="predicted"/>
<evidence type="ECO:0000313" key="2">
    <source>
        <dbReference type="EMBL" id="MUN64547.1"/>
    </source>
</evidence>
<dbReference type="Pfam" id="PF08310">
    <property type="entry name" value="LGFP"/>
    <property type="match status" value="3"/>
</dbReference>
<protein>
    <recommendedName>
        <fullName evidence="4">LGFP repeat-containing protein</fullName>
    </recommendedName>
</protein>
<dbReference type="Gene3D" id="3.40.50.1820">
    <property type="entry name" value="alpha/beta hydrolase"/>
    <property type="match status" value="1"/>
</dbReference>
<feature type="chain" id="PRO_5038797081" description="LGFP repeat-containing protein" evidence="1">
    <location>
        <begin position="32"/>
        <end position="453"/>
    </location>
</feature>
<dbReference type="InterPro" id="IPR013207">
    <property type="entry name" value="LGFP"/>
</dbReference>
<reference evidence="2 3" key="1">
    <citation type="submission" date="2019-12" db="EMBL/GenBank/DDBJ databases">
        <authorList>
            <person name="Shi Y."/>
        </authorList>
    </citation>
    <scope>NUCLEOTIDE SEQUENCE [LARGE SCALE GENOMIC DNA]</scope>
    <source>
        <strain evidence="2 3">JCM 17929</strain>
    </source>
</reference>
<name>A0A6N8GQP1_9MICC</name>
<comment type="caution">
    <text evidence="2">The sequence shown here is derived from an EMBL/GenBank/DDBJ whole genome shotgun (WGS) entry which is preliminary data.</text>
</comment>
<evidence type="ECO:0008006" key="4">
    <source>
        <dbReference type="Google" id="ProtNLM"/>
    </source>
</evidence>
<accession>A0A6N8GQP1</accession>
<gene>
    <name evidence="2" type="ORF">GMA12_15580</name>
</gene>
<evidence type="ECO:0000313" key="3">
    <source>
        <dbReference type="Proteomes" id="UP000436989"/>
    </source>
</evidence>
<keyword evidence="3" id="KW-1185">Reference proteome</keyword>
<dbReference type="EMBL" id="WOGU01000015">
    <property type="protein sequence ID" value="MUN64547.1"/>
    <property type="molecule type" value="Genomic_DNA"/>
</dbReference>
<organism evidence="2 3">
    <name type="scientific">Kocuria sediminis</name>
    <dbReference type="NCBI Taxonomy" id="1038857"/>
    <lineage>
        <taxon>Bacteria</taxon>
        <taxon>Bacillati</taxon>
        <taxon>Actinomycetota</taxon>
        <taxon>Actinomycetes</taxon>
        <taxon>Micrococcales</taxon>
        <taxon>Micrococcaceae</taxon>
        <taxon>Kocuria</taxon>
    </lineage>
</organism>
<dbReference type="SUPFAM" id="SSF53474">
    <property type="entry name" value="alpha/beta-Hydrolases"/>
    <property type="match status" value="1"/>
</dbReference>